<keyword evidence="1" id="KW-1133">Transmembrane helix</keyword>
<sequence length="208" mass="23271">MFYKHRAFQLWARRLHIYVSMALLGLMLFFALTGITLNRPDLFVSSHPQSASVQLDIPQELLFQNGKVVVDKRTLAQFLTEQTFIPGAMSDLDIYSQYEGDTLKQGEVSASFNAPGYSAALFIDLVTAQAELDVTDYGWVARLNDLHKGRHSGEAWKWLIDASALLMLVFILSGVALLLPKKSTLSYALRWCSAGLVLTVAVYLWLVP</sequence>
<feature type="transmembrane region" description="Helical" evidence="1">
    <location>
        <begin position="185"/>
        <end position="206"/>
    </location>
</feature>
<evidence type="ECO:0000256" key="1">
    <source>
        <dbReference type="SAM" id="Phobius"/>
    </source>
</evidence>
<gene>
    <name evidence="2" type="ORF">EA26_18160</name>
</gene>
<dbReference type="GeneID" id="43685003"/>
<dbReference type="STRING" id="29495.EA26_18160"/>
<dbReference type="InterPro" id="IPR032307">
    <property type="entry name" value="PepSY_TM-like_2"/>
</dbReference>
<dbReference type="PANTHER" id="PTHR40115">
    <property type="entry name" value="INNER MEMBRANE PROTEIN WITH PEPSY TM HELIX"/>
    <property type="match status" value="1"/>
</dbReference>
<keyword evidence="3" id="KW-1185">Reference proteome</keyword>
<dbReference type="AlphaFoldDB" id="A0A099LNZ2"/>
<keyword evidence="1" id="KW-0472">Membrane</keyword>
<accession>A0A099LNZ2</accession>
<dbReference type="EMBL" id="JMCG01000002">
    <property type="protein sequence ID" value="KGK09146.1"/>
    <property type="molecule type" value="Genomic_DNA"/>
</dbReference>
<comment type="caution">
    <text evidence="2">The sequence shown here is derived from an EMBL/GenBank/DDBJ whole genome shotgun (WGS) entry which is preliminary data.</text>
</comment>
<name>A0A099LNZ2_9VIBR</name>
<dbReference type="Proteomes" id="UP000029994">
    <property type="component" value="Unassembled WGS sequence"/>
</dbReference>
<feature type="transmembrane region" description="Helical" evidence="1">
    <location>
        <begin position="158"/>
        <end position="179"/>
    </location>
</feature>
<feature type="transmembrane region" description="Helical" evidence="1">
    <location>
        <begin position="15"/>
        <end position="37"/>
    </location>
</feature>
<dbReference type="RefSeq" id="WP_039430425.1">
    <property type="nucleotide sequence ID" value="NZ_CP061845.1"/>
</dbReference>
<dbReference type="eggNOG" id="COG3295">
    <property type="taxonomic scope" value="Bacteria"/>
</dbReference>
<protein>
    <submittedName>
        <fullName evidence="2">Peptidase</fullName>
    </submittedName>
</protein>
<reference evidence="2 3" key="1">
    <citation type="submission" date="2014-04" db="EMBL/GenBank/DDBJ databases">
        <title>Genome sequencing of Vibrio navarrensis strains.</title>
        <authorList>
            <person name="Gladney L.M."/>
            <person name="Katz L.S."/>
            <person name="Marino-Ramirez L."/>
            <person name="Jordan I.K."/>
        </authorList>
    </citation>
    <scope>NUCLEOTIDE SEQUENCE [LARGE SCALE GENOMIC DNA]</scope>
    <source>
        <strain evidence="2 3">ATCC 51183</strain>
    </source>
</reference>
<organism evidence="2 3">
    <name type="scientific">Vibrio navarrensis</name>
    <dbReference type="NCBI Taxonomy" id="29495"/>
    <lineage>
        <taxon>Bacteria</taxon>
        <taxon>Pseudomonadati</taxon>
        <taxon>Pseudomonadota</taxon>
        <taxon>Gammaproteobacteria</taxon>
        <taxon>Vibrionales</taxon>
        <taxon>Vibrionaceae</taxon>
        <taxon>Vibrio</taxon>
    </lineage>
</organism>
<dbReference type="PANTHER" id="PTHR40115:SF1">
    <property type="entry name" value="INNER MEMBRANE PROTEIN WITH PEPSY TM HELIX"/>
    <property type="match status" value="1"/>
</dbReference>
<keyword evidence="1" id="KW-0812">Transmembrane</keyword>
<evidence type="ECO:0000313" key="2">
    <source>
        <dbReference type="EMBL" id="KGK09146.1"/>
    </source>
</evidence>
<evidence type="ECO:0000313" key="3">
    <source>
        <dbReference type="Proteomes" id="UP000029994"/>
    </source>
</evidence>
<proteinExistence type="predicted"/>
<dbReference type="Pfam" id="PF16357">
    <property type="entry name" value="PepSY_TM_like_2"/>
    <property type="match status" value="1"/>
</dbReference>